<evidence type="ECO:0000313" key="3">
    <source>
        <dbReference type="EMBL" id="POM82551.1"/>
    </source>
</evidence>
<feature type="region of interest" description="Disordered" evidence="1">
    <location>
        <begin position="47"/>
        <end position="144"/>
    </location>
</feature>
<dbReference type="OrthoDB" id="344154at2759"/>
<feature type="region of interest" description="Disordered" evidence="1">
    <location>
        <begin position="176"/>
        <end position="217"/>
    </location>
</feature>
<dbReference type="VEuPathDB" id="CryptoDB:CmeUKMEL1_02960"/>
<comment type="caution">
    <text evidence="3">The sequence shown here is derived from an EMBL/GenBank/DDBJ whole genome shotgun (WGS) entry which is preliminary data.</text>
</comment>
<feature type="compositionally biased region" description="Low complexity" evidence="1">
    <location>
        <begin position="186"/>
        <end position="209"/>
    </location>
</feature>
<evidence type="ECO:0000313" key="4">
    <source>
        <dbReference type="Proteomes" id="UP000236928"/>
    </source>
</evidence>
<accession>A0A2P4YXL6</accession>
<dbReference type="AlphaFoldDB" id="A0A2P4YXL6"/>
<evidence type="ECO:0000256" key="2">
    <source>
        <dbReference type="SAM" id="SignalP"/>
    </source>
</evidence>
<feature type="compositionally biased region" description="Polar residues" evidence="1">
    <location>
        <begin position="60"/>
        <end position="82"/>
    </location>
</feature>
<feature type="chain" id="PRO_5015139900" description="Integral membrane protein" evidence="2">
    <location>
        <begin position="20"/>
        <end position="528"/>
    </location>
</feature>
<gene>
    <name evidence="3" type="ORF">CmeUKMEL1_02960</name>
</gene>
<feature type="signal peptide" evidence="2">
    <location>
        <begin position="1"/>
        <end position="19"/>
    </location>
</feature>
<sequence>MKPKFLSLIHLFLFFVLFSEDNYFGINHYQVNPFNSFVKLKIRSNLNGKPKDTKKPKPPHTSTQEPSNPLENPTSTQKPQSSPHKKPGPIRKPLSWPPPETSKRKTPPPLPGSLSESYAWPPRSRPKPSIAKSVASGTGSNSLDSEDLFTAVKVQVREDDSDEESEPYTAKLVMLSSDSDTDSDSSDPGTPTSKSSGSGSDSDTSVPGTPVTKRSIIIKSEEQLSPELAEKVQRMKVLSEKIVRKKLSSGKVKDLISSPKLSKRVLLISIPLLIELLEAIFMSLTANGRTMLSPLILSQIQLPSQSSSGSLFLTNLELGNQSIKSLKLDMKEKFEEKYKMECNFQFLKAQTQVFLKSYLEHANVDAEIKLVSNPRKGKVDNRIQKLQSLYGQLKPSFHKMKQDIVKFLDCYLTYLDPLIYKGIEPTKKDQCTWSELLVLNFFLTAFKGFSMLFRESLVDFEQKMPLFDKLYAKPKKDLTEDEKKTLKQLKPDMMKISQLRLDYELCSLLSSLLVTIIGKCLNFLNSEN</sequence>
<keyword evidence="4" id="KW-1185">Reference proteome</keyword>
<evidence type="ECO:0008006" key="5">
    <source>
        <dbReference type="Google" id="ProtNLM"/>
    </source>
</evidence>
<name>A0A2P4YXL6_9CRYT</name>
<organism evidence="3 4">
    <name type="scientific">Cryptosporidium meleagridis</name>
    <dbReference type="NCBI Taxonomy" id="93969"/>
    <lineage>
        <taxon>Eukaryota</taxon>
        <taxon>Sar</taxon>
        <taxon>Alveolata</taxon>
        <taxon>Apicomplexa</taxon>
        <taxon>Conoidasida</taxon>
        <taxon>Coccidia</taxon>
        <taxon>Eucoccidiorida</taxon>
        <taxon>Eimeriorina</taxon>
        <taxon>Cryptosporidiidae</taxon>
        <taxon>Cryptosporidium</taxon>
    </lineage>
</organism>
<proteinExistence type="predicted"/>
<protein>
    <recommendedName>
        <fullName evidence="5">Integral membrane protein</fullName>
    </recommendedName>
</protein>
<dbReference type="Proteomes" id="UP000236928">
    <property type="component" value="Unassembled WGS sequence"/>
</dbReference>
<keyword evidence="2" id="KW-0732">Signal</keyword>
<dbReference type="EMBL" id="JIBK01000004">
    <property type="protein sequence ID" value="POM82551.1"/>
    <property type="molecule type" value="Genomic_DNA"/>
</dbReference>
<reference evidence="3 4" key="1">
    <citation type="submission" date="2014-04" db="EMBL/GenBank/DDBJ databases">
        <title>Comparative Genomics of Cryptosporidium Species.</title>
        <authorList>
            <person name="Silva J.C."/>
            <person name="Su Q."/>
            <person name="Chalmers R."/>
            <person name="Chibucos M.C."/>
            <person name="Elwin K."/>
            <person name="Godinez A."/>
            <person name="Guo F."/>
            <person name="Huynh K."/>
            <person name="Orvis J."/>
            <person name="Ott S."/>
            <person name="Sadzewicz L."/>
            <person name="Sengamalay N."/>
            <person name="Shetty A."/>
            <person name="Sun M."/>
            <person name="Tallon L."/>
            <person name="Xiao L."/>
            <person name="Zhang H."/>
            <person name="Fraser C.M."/>
            <person name="Zhu G."/>
            <person name="Kissinger J."/>
            <person name="Widmer G."/>
        </authorList>
    </citation>
    <scope>NUCLEOTIDE SEQUENCE [LARGE SCALE GENOMIC DNA]</scope>
    <source>
        <strain evidence="3 4">UKMEL1</strain>
    </source>
</reference>
<evidence type="ECO:0000256" key="1">
    <source>
        <dbReference type="SAM" id="MobiDB-lite"/>
    </source>
</evidence>